<organism evidence="3">
    <name type="scientific">marine metagenome</name>
    <dbReference type="NCBI Taxonomy" id="408172"/>
    <lineage>
        <taxon>unclassified sequences</taxon>
        <taxon>metagenomes</taxon>
        <taxon>ecological metagenomes</taxon>
    </lineage>
</organism>
<dbReference type="GO" id="GO:0008168">
    <property type="term" value="F:methyltransferase activity"/>
    <property type="evidence" value="ECO:0007669"/>
    <property type="project" value="UniProtKB-KW"/>
</dbReference>
<dbReference type="PANTHER" id="PTHR43542">
    <property type="entry name" value="METHYLTRANSFERASE"/>
    <property type="match status" value="1"/>
</dbReference>
<dbReference type="PANTHER" id="PTHR43542:SF1">
    <property type="entry name" value="METHYLTRANSFERASE"/>
    <property type="match status" value="1"/>
</dbReference>
<keyword evidence="1" id="KW-0489">Methyltransferase</keyword>
<dbReference type="Gene3D" id="3.40.50.150">
    <property type="entry name" value="Vaccinia Virus protein VP39"/>
    <property type="match status" value="1"/>
</dbReference>
<dbReference type="EMBL" id="UINC01071808">
    <property type="protein sequence ID" value="SVC07008.1"/>
    <property type="molecule type" value="Genomic_DNA"/>
</dbReference>
<protein>
    <recommendedName>
        <fullName evidence="4">16S rRNA (Guanine(966)-N(2))-methyltransferase RsmD</fullName>
    </recommendedName>
</protein>
<dbReference type="PIRSF" id="PIRSF004553">
    <property type="entry name" value="CHP00095"/>
    <property type="match status" value="1"/>
</dbReference>
<dbReference type="SUPFAM" id="SSF53335">
    <property type="entry name" value="S-adenosyl-L-methionine-dependent methyltransferases"/>
    <property type="match status" value="1"/>
</dbReference>
<evidence type="ECO:0008006" key="4">
    <source>
        <dbReference type="Google" id="ProtNLM"/>
    </source>
</evidence>
<evidence type="ECO:0000313" key="3">
    <source>
        <dbReference type="EMBL" id="SVC07008.1"/>
    </source>
</evidence>
<dbReference type="NCBIfam" id="TIGR00095">
    <property type="entry name" value="16S rRNA (guanine(966)-N(2))-methyltransferase RsmD"/>
    <property type="match status" value="1"/>
</dbReference>
<dbReference type="GO" id="GO:0031167">
    <property type="term" value="P:rRNA methylation"/>
    <property type="evidence" value="ECO:0007669"/>
    <property type="project" value="InterPro"/>
</dbReference>
<dbReference type="InterPro" id="IPR002052">
    <property type="entry name" value="DNA_methylase_N6_adenine_CS"/>
</dbReference>
<dbReference type="InterPro" id="IPR029063">
    <property type="entry name" value="SAM-dependent_MTases_sf"/>
</dbReference>
<dbReference type="InterPro" id="IPR004398">
    <property type="entry name" value="RNA_MeTrfase_RsmD"/>
</dbReference>
<name>A0A382J5D4_9ZZZZ</name>
<gene>
    <name evidence="3" type="ORF">METZ01_LOCUS259862</name>
</gene>
<evidence type="ECO:0000256" key="1">
    <source>
        <dbReference type="ARBA" id="ARBA00022603"/>
    </source>
</evidence>
<dbReference type="GO" id="GO:0003676">
    <property type="term" value="F:nucleic acid binding"/>
    <property type="evidence" value="ECO:0007669"/>
    <property type="project" value="InterPro"/>
</dbReference>
<dbReference type="Pfam" id="PF03602">
    <property type="entry name" value="Cons_hypoth95"/>
    <property type="match status" value="1"/>
</dbReference>
<dbReference type="AlphaFoldDB" id="A0A382J5D4"/>
<dbReference type="CDD" id="cd02440">
    <property type="entry name" value="AdoMet_MTases"/>
    <property type="match status" value="1"/>
</dbReference>
<evidence type="ECO:0000256" key="2">
    <source>
        <dbReference type="ARBA" id="ARBA00022679"/>
    </source>
</evidence>
<proteinExistence type="predicted"/>
<dbReference type="PROSITE" id="PS00092">
    <property type="entry name" value="N6_MTASE"/>
    <property type="match status" value="1"/>
</dbReference>
<sequence>MPSTQEVRIISGHYKGRKLTIKDPAVKPTPDRVRETLFSWLGPIVHNSNILDLFAGSGVLGIEALSRGGKHLTLIDSSANVYRRLEQQIESIGICNYTNLCTDSIEFIGSKNKKDSFDIIFIDPPYGTYDLLEIIALLYENGWASKRTWVYYETNNPITTEDQLGFYIYKESRASKVYYGLIRQLDRG</sequence>
<keyword evidence="2" id="KW-0808">Transferase</keyword>
<accession>A0A382J5D4</accession>
<reference evidence="3" key="1">
    <citation type="submission" date="2018-05" db="EMBL/GenBank/DDBJ databases">
        <authorList>
            <person name="Lanie J.A."/>
            <person name="Ng W.-L."/>
            <person name="Kazmierczak K.M."/>
            <person name="Andrzejewski T.M."/>
            <person name="Davidsen T.M."/>
            <person name="Wayne K.J."/>
            <person name="Tettelin H."/>
            <person name="Glass J.I."/>
            <person name="Rusch D."/>
            <person name="Podicherti R."/>
            <person name="Tsui H.-C.T."/>
            <person name="Winkler M.E."/>
        </authorList>
    </citation>
    <scope>NUCLEOTIDE SEQUENCE</scope>
</reference>